<dbReference type="InterPro" id="IPR003423">
    <property type="entry name" value="OMP_efflux"/>
</dbReference>
<dbReference type="Proteomes" id="UP000616201">
    <property type="component" value="Unassembled WGS sequence"/>
</dbReference>
<comment type="similarity">
    <text evidence="2">Belongs to the outer membrane factor (OMF) (TC 1.B.17) family.</text>
</comment>
<dbReference type="Pfam" id="PF02321">
    <property type="entry name" value="OEP"/>
    <property type="match status" value="2"/>
</dbReference>
<keyword evidence="11" id="KW-1185">Reference proteome</keyword>
<keyword evidence="8" id="KW-0175">Coiled coil</keyword>
<accession>A0A928UW36</accession>
<dbReference type="AlphaFoldDB" id="A0A928UW36"/>
<dbReference type="GO" id="GO:0015562">
    <property type="term" value="F:efflux transmembrane transporter activity"/>
    <property type="evidence" value="ECO:0007669"/>
    <property type="project" value="InterPro"/>
</dbReference>
<protein>
    <submittedName>
        <fullName evidence="10">TolC family protein</fullName>
    </submittedName>
</protein>
<dbReference type="GO" id="GO:1990281">
    <property type="term" value="C:efflux pump complex"/>
    <property type="evidence" value="ECO:0007669"/>
    <property type="project" value="TreeGrafter"/>
</dbReference>
<evidence type="ECO:0000256" key="4">
    <source>
        <dbReference type="ARBA" id="ARBA00022452"/>
    </source>
</evidence>
<evidence type="ECO:0000256" key="3">
    <source>
        <dbReference type="ARBA" id="ARBA00022448"/>
    </source>
</evidence>
<dbReference type="PANTHER" id="PTHR30026">
    <property type="entry name" value="OUTER MEMBRANE PROTEIN TOLC"/>
    <property type="match status" value="1"/>
</dbReference>
<evidence type="ECO:0000256" key="9">
    <source>
        <dbReference type="SAM" id="SignalP"/>
    </source>
</evidence>
<dbReference type="EMBL" id="PRDK01000006">
    <property type="protein sequence ID" value="MBE8714310.1"/>
    <property type="molecule type" value="Genomic_DNA"/>
</dbReference>
<sequence length="449" mass="50425">MRTALIILSFLALFLLPEKSRAQQVDDYIQLGLKNNLVLAEKNLSLDKALNGLKMAKNMYLPTIGFDFTYTHADGGRSIDLPVGDMLNPVYNTLNQITQSNAFPNIANEQITFLPKHYYDAKIRTSMPLFNADIKNNKAIKEQVVTLGQKEIEIYKRELVKDIKEGYYTYMSAADAVAIHESGLQLARESKRVNEKLLDAGKGLPAYVIRADAEIAQGEAKIVEAKQQQQNAKLYFNSLLNRDPQDAIELDSTLLSNKTTVPDLNSTFAEREELDALETNIHIQELLVKMDKQVFLPKLNAFVDLGSQAEQMRVNSQSQYYLVGAQLSIPIFAGNRNKLKIQESEISVAEARNKLDQAKQQLQLAVQVASNDVIAAHRNYESSKIQVNAAATYQRLIQRGFNEGVNTYIETIDARNQYTSARLANNISTYRLLVALAKLERESAAYPLD</sequence>
<evidence type="ECO:0000256" key="7">
    <source>
        <dbReference type="ARBA" id="ARBA00023237"/>
    </source>
</evidence>
<dbReference type="SUPFAM" id="SSF56954">
    <property type="entry name" value="Outer membrane efflux proteins (OEP)"/>
    <property type="match status" value="1"/>
</dbReference>
<organism evidence="10 11">
    <name type="scientific">Sphingobacterium hungaricum</name>
    <dbReference type="NCBI Taxonomy" id="2082723"/>
    <lineage>
        <taxon>Bacteria</taxon>
        <taxon>Pseudomonadati</taxon>
        <taxon>Bacteroidota</taxon>
        <taxon>Sphingobacteriia</taxon>
        <taxon>Sphingobacteriales</taxon>
        <taxon>Sphingobacteriaceae</taxon>
        <taxon>Sphingobacterium</taxon>
    </lineage>
</organism>
<dbReference type="RefSeq" id="WP_196936442.1">
    <property type="nucleotide sequence ID" value="NZ_MU158698.1"/>
</dbReference>
<evidence type="ECO:0000256" key="2">
    <source>
        <dbReference type="ARBA" id="ARBA00007613"/>
    </source>
</evidence>
<keyword evidence="9" id="KW-0732">Signal</keyword>
<reference evidence="10" key="1">
    <citation type="submission" date="2018-02" db="EMBL/GenBank/DDBJ databases">
        <authorList>
            <person name="Vasarhelyi B.M."/>
            <person name="Deshmukh S."/>
            <person name="Balint B."/>
            <person name="Kukolya J."/>
        </authorList>
    </citation>
    <scope>NUCLEOTIDE SEQUENCE</scope>
    <source>
        <strain evidence="10">KB22</strain>
    </source>
</reference>
<keyword evidence="4" id="KW-1134">Transmembrane beta strand</keyword>
<evidence type="ECO:0000313" key="11">
    <source>
        <dbReference type="Proteomes" id="UP000616201"/>
    </source>
</evidence>
<feature type="coiled-coil region" evidence="8">
    <location>
        <begin position="341"/>
        <end position="372"/>
    </location>
</feature>
<evidence type="ECO:0000313" key="10">
    <source>
        <dbReference type="EMBL" id="MBE8714310.1"/>
    </source>
</evidence>
<keyword evidence="5" id="KW-0812">Transmembrane</keyword>
<keyword evidence="6" id="KW-0472">Membrane</keyword>
<dbReference type="GO" id="GO:0015288">
    <property type="term" value="F:porin activity"/>
    <property type="evidence" value="ECO:0007669"/>
    <property type="project" value="TreeGrafter"/>
</dbReference>
<evidence type="ECO:0000256" key="1">
    <source>
        <dbReference type="ARBA" id="ARBA00004442"/>
    </source>
</evidence>
<feature type="signal peptide" evidence="9">
    <location>
        <begin position="1"/>
        <end position="22"/>
    </location>
</feature>
<dbReference type="GO" id="GO:0009279">
    <property type="term" value="C:cell outer membrane"/>
    <property type="evidence" value="ECO:0007669"/>
    <property type="project" value="UniProtKB-SubCell"/>
</dbReference>
<comment type="subcellular location">
    <subcellularLocation>
        <location evidence="1">Cell outer membrane</location>
    </subcellularLocation>
</comment>
<feature type="chain" id="PRO_5037127369" evidence="9">
    <location>
        <begin position="23"/>
        <end position="449"/>
    </location>
</feature>
<evidence type="ECO:0000256" key="5">
    <source>
        <dbReference type="ARBA" id="ARBA00022692"/>
    </source>
</evidence>
<dbReference type="InterPro" id="IPR051906">
    <property type="entry name" value="TolC-like"/>
</dbReference>
<evidence type="ECO:0000256" key="8">
    <source>
        <dbReference type="SAM" id="Coils"/>
    </source>
</evidence>
<comment type="caution">
    <text evidence="10">The sequence shown here is derived from an EMBL/GenBank/DDBJ whole genome shotgun (WGS) entry which is preliminary data.</text>
</comment>
<dbReference type="Gene3D" id="1.20.1600.10">
    <property type="entry name" value="Outer membrane efflux proteins (OEP)"/>
    <property type="match status" value="1"/>
</dbReference>
<keyword evidence="7" id="KW-0998">Cell outer membrane</keyword>
<evidence type="ECO:0000256" key="6">
    <source>
        <dbReference type="ARBA" id="ARBA00023136"/>
    </source>
</evidence>
<gene>
    <name evidence="10" type="ORF">C4F49_11510</name>
</gene>
<keyword evidence="3" id="KW-0813">Transport</keyword>
<name>A0A928UW36_9SPHI</name>
<dbReference type="PANTHER" id="PTHR30026:SF20">
    <property type="entry name" value="OUTER MEMBRANE PROTEIN TOLC"/>
    <property type="match status" value="1"/>
</dbReference>
<proteinExistence type="inferred from homology"/>